<dbReference type="OrthoDB" id="2649at2759"/>
<dbReference type="AlphaFoldDB" id="F4PI71"/>
<keyword evidence="6" id="KW-0067">ATP-binding</keyword>
<dbReference type="GO" id="GO:0050684">
    <property type="term" value="P:regulation of mRNA processing"/>
    <property type="evidence" value="ECO:0007669"/>
    <property type="project" value="TreeGrafter"/>
</dbReference>
<dbReference type="Pfam" id="PF00069">
    <property type="entry name" value="Pkinase"/>
    <property type="match status" value="1"/>
</dbReference>
<dbReference type="InterPro" id="IPR000719">
    <property type="entry name" value="Prot_kinase_dom"/>
</dbReference>
<evidence type="ECO:0000259" key="10">
    <source>
        <dbReference type="PROSITE" id="PS50011"/>
    </source>
</evidence>
<comment type="catalytic activity">
    <reaction evidence="7">
        <text>L-threonyl-[protein] + ATP = O-phospho-L-threonyl-[protein] + ADP + H(+)</text>
        <dbReference type="Rhea" id="RHEA:46608"/>
        <dbReference type="Rhea" id="RHEA-COMP:11060"/>
        <dbReference type="Rhea" id="RHEA-COMP:11605"/>
        <dbReference type="ChEBI" id="CHEBI:15378"/>
        <dbReference type="ChEBI" id="CHEBI:30013"/>
        <dbReference type="ChEBI" id="CHEBI:30616"/>
        <dbReference type="ChEBI" id="CHEBI:61977"/>
        <dbReference type="ChEBI" id="CHEBI:456216"/>
        <dbReference type="EC" id="2.7.11.1"/>
    </reaction>
</comment>
<dbReference type="Proteomes" id="UP000007797">
    <property type="component" value="Unassembled WGS sequence"/>
</dbReference>
<sequence>MLYTDFTWGQQYGFFKEPHTHSTTSTPHRHRGGDDEKKDNNNNNTNGKEEGSRDERQKSLQPSRQRSEEDLKKKRPTALELEQKALAESKAAAAEKKEGGEGEGEGGEEGETIEKIHSNGNMFYEKIFRDPVSKQPIESFGKAHYPKVQIVDLGNACWIEKHFTDDIQTRQYRSPEAIVRAKWSTPVDIWSAACMAFELATGDHLFKPKSGKNFDKSDDHLALMIELLGRLPKSVTHYGIKSKTYFNHKGELRNISKLSDQWPLFNVFTEKYKFTQEEAKQFESFLLPMLNYNTEKRATAKECINHPFLKDVPPFI</sequence>
<dbReference type="SMART" id="SM00220">
    <property type="entry name" value="S_TKc"/>
    <property type="match status" value="1"/>
</dbReference>
<dbReference type="GO" id="GO:0004674">
    <property type="term" value="F:protein serine/threonine kinase activity"/>
    <property type="evidence" value="ECO:0007669"/>
    <property type="project" value="UniProtKB-KW"/>
</dbReference>
<accession>F4PI71</accession>
<dbReference type="GeneID" id="14877463"/>
<dbReference type="FunFam" id="1.10.510.10:FF:001654">
    <property type="entry name" value="SRSF protein kinase 3"/>
    <property type="match status" value="1"/>
</dbReference>
<protein>
    <recommendedName>
        <fullName evidence="1">non-specific serine/threonine protein kinase</fullName>
        <ecNumber evidence="1">2.7.11.1</ecNumber>
    </recommendedName>
</protein>
<organism evidence="11 12">
    <name type="scientific">Cavenderia fasciculata</name>
    <name type="common">Slime mold</name>
    <name type="synonym">Dictyostelium fasciculatum</name>
    <dbReference type="NCBI Taxonomy" id="261658"/>
    <lineage>
        <taxon>Eukaryota</taxon>
        <taxon>Amoebozoa</taxon>
        <taxon>Evosea</taxon>
        <taxon>Eumycetozoa</taxon>
        <taxon>Dictyostelia</taxon>
        <taxon>Acytosteliales</taxon>
        <taxon>Cavenderiaceae</taxon>
        <taxon>Cavenderia</taxon>
    </lineage>
</organism>
<keyword evidence="3" id="KW-0808">Transferase</keyword>
<comment type="catalytic activity">
    <reaction evidence="8">
        <text>L-seryl-[protein] + ATP = O-phospho-L-seryl-[protein] + ADP + H(+)</text>
        <dbReference type="Rhea" id="RHEA:17989"/>
        <dbReference type="Rhea" id="RHEA-COMP:9863"/>
        <dbReference type="Rhea" id="RHEA-COMP:11604"/>
        <dbReference type="ChEBI" id="CHEBI:15378"/>
        <dbReference type="ChEBI" id="CHEBI:29999"/>
        <dbReference type="ChEBI" id="CHEBI:30616"/>
        <dbReference type="ChEBI" id="CHEBI:83421"/>
        <dbReference type="ChEBI" id="CHEBI:456216"/>
        <dbReference type="EC" id="2.7.11.1"/>
    </reaction>
</comment>
<evidence type="ECO:0000256" key="6">
    <source>
        <dbReference type="ARBA" id="ARBA00022840"/>
    </source>
</evidence>
<proteinExistence type="predicted"/>
<evidence type="ECO:0000313" key="11">
    <source>
        <dbReference type="EMBL" id="EGG25354.1"/>
    </source>
</evidence>
<dbReference type="PANTHER" id="PTHR47634:SF9">
    <property type="entry name" value="PROTEIN KINASE DOMAIN-CONTAINING PROTEIN-RELATED"/>
    <property type="match status" value="1"/>
</dbReference>
<feature type="compositionally biased region" description="Basic and acidic residues" evidence="9">
    <location>
        <begin position="47"/>
        <end position="58"/>
    </location>
</feature>
<keyword evidence="4" id="KW-0547">Nucleotide-binding</keyword>
<evidence type="ECO:0000256" key="3">
    <source>
        <dbReference type="ARBA" id="ARBA00022679"/>
    </source>
</evidence>
<evidence type="ECO:0000256" key="8">
    <source>
        <dbReference type="ARBA" id="ARBA00048679"/>
    </source>
</evidence>
<feature type="region of interest" description="Disordered" evidence="9">
    <location>
        <begin position="16"/>
        <end position="111"/>
    </location>
</feature>
<reference evidence="12" key="1">
    <citation type="journal article" date="2011" name="Genome Res.">
        <title>Phylogeny-wide analysis of social amoeba genomes highlights ancient origins for complex intercellular communication.</title>
        <authorList>
            <person name="Heidel A.J."/>
            <person name="Lawal H.M."/>
            <person name="Felder M."/>
            <person name="Schilde C."/>
            <person name="Helps N.R."/>
            <person name="Tunggal B."/>
            <person name="Rivero F."/>
            <person name="John U."/>
            <person name="Schleicher M."/>
            <person name="Eichinger L."/>
            <person name="Platzer M."/>
            <person name="Noegel A.A."/>
            <person name="Schaap P."/>
            <person name="Gloeckner G."/>
        </authorList>
    </citation>
    <scope>NUCLEOTIDE SEQUENCE [LARGE SCALE GENOMIC DNA]</scope>
    <source>
        <strain evidence="12">SH3</strain>
    </source>
</reference>
<feature type="domain" description="Protein kinase" evidence="10">
    <location>
        <begin position="1"/>
        <end position="309"/>
    </location>
</feature>
<feature type="compositionally biased region" description="Acidic residues" evidence="9">
    <location>
        <begin position="101"/>
        <end position="111"/>
    </location>
</feature>
<evidence type="ECO:0000256" key="2">
    <source>
        <dbReference type="ARBA" id="ARBA00022527"/>
    </source>
</evidence>
<dbReference type="EC" id="2.7.11.1" evidence="1"/>
<dbReference type="Gene3D" id="1.10.510.10">
    <property type="entry name" value="Transferase(Phosphotransferase) domain 1"/>
    <property type="match status" value="1"/>
</dbReference>
<name>F4PI71_CACFS</name>
<evidence type="ECO:0000313" key="12">
    <source>
        <dbReference type="Proteomes" id="UP000007797"/>
    </source>
</evidence>
<keyword evidence="2" id="KW-0723">Serine/threonine-protein kinase</keyword>
<evidence type="ECO:0000256" key="4">
    <source>
        <dbReference type="ARBA" id="ARBA00022741"/>
    </source>
</evidence>
<evidence type="ECO:0000256" key="9">
    <source>
        <dbReference type="SAM" id="MobiDB-lite"/>
    </source>
</evidence>
<keyword evidence="5" id="KW-0418">Kinase</keyword>
<dbReference type="PANTHER" id="PTHR47634">
    <property type="entry name" value="PROTEIN KINASE DOMAIN-CONTAINING PROTEIN-RELATED"/>
    <property type="match status" value="1"/>
</dbReference>
<dbReference type="OMA" id="TAKECIN"/>
<dbReference type="GO" id="GO:0000245">
    <property type="term" value="P:spliceosomal complex assembly"/>
    <property type="evidence" value="ECO:0007669"/>
    <property type="project" value="TreeGrafter"/>
</dbReference>
<feature type="compositionally biased region" description="Basic and acidic residues" evidence="9">
    <location>
        <begin position="81"/>
        <end position="100"/>
    </location>
</feature>
<dbReference type="InterPro" id="IPR011009">
    <property type="entry name" value="Kinase-like_dom_sf"/>
</dbReference>
<dbReference type="EMBL" id="GL883006">
    <property type="protein sequence ID" value="EGG25354.1"/>
    <property type="molecule type" value="Genomic_DNA"/>
</dbReference>
<dbReference type="SUPFAM" id="SSF56112">
    <property type="entry name" value="Protein kinase-like (PK-like)"/>
    <property type="match status" value="1"/>
</dbReference>
<dbReference type="RefSeq" id="XP_004363205.1">
    <property type="nucleotide sequence ID" value="XM_004363148.1"/>
</dbReference>
<dbReference type="GO" id="GO:0005524">
    <property type="term" value="F:ATP binding"/>
    <property type="evidence" value="ECO:0007669"/>
    <property type="project" value="UniProtKB-KW"/>
</dbReference>
<dbReference type="GO" id="GO:0005737">
    <property type="term" value="C:cytoplasm"/>
    <property type="evidence" value="ECO:0007669"/>
    <property type="project" value="TreeGrafter"/>
</dbReference>
<evidence type="ECO:0000256" key="7">
    <source>
        <dbReference type="ARBA" id="ARBA00047899"/>
    </source>
</evidence>
<evidence type="ECO:0000256" key="1">
    <source>
        <dbReference type="ARBA" id="ARBA00012513"/>
    </source>
</evidence>
<keyword evidence="12" id="KW-1185">Reference proteome</keyword>
<dbReference type="GO" id="GO:0005634">
    <property type="term" value="C:nucleus"/>
    <property type="evidence" value="ECO:0007669"/>
    <property type="project" value="TreeGrafter"/>
</dbReference>
<dbReference type="PROSITE" id="PS50011">
    <property type="entry name" value="PROTEIN_KINASE_DOM"/>
    <property type="match status" value="1"/>
</dbReference>
<dbReference type="KEGG" id="dfa:DFA_03603"/>
<dbReference type="STRING" id="1054147.F4PI71"/>
<evidence type="ECO:0000256" key="5">
    <source>
        <dbReference type="ARBA" id="ARBA00022777"/>
    </source>
</evidence>
<dbReference type="InterPro" id="IPR051334">
    <property type="entry name" value="SRPK"/>
</dbReference>
<gene>
    <name evidence="11" type="primary">sky1</name>
    <name evidence="11" type="ORF">DFA_03603</name>
</gene>